<proteinExistence type="predicted"/>
<dbReference type="EMBL" id="BEZZ01000353">
    <property type="protein sequence ID" value="GCC31279.1"/>
    <property type="molecule type" value="Genomic_DNA"/>
</dbReference>
<evidence type="ECO:0000256" key="1">
    <source>
        <dbReference type="SAM" id="MobiDB-lite"/>
    </source>
</evidence>
<dbReference type="AlphaFoldDB" id="A0A401SLM0"/>
<protein>
    <submittedName>
        <fullName evidence="2">Uncharacterized protein</fullName>
    </submittedName>
</protein>
<accession>A0A401SLM0</accession>
<dbReference type="Proteomes" id="UP000287033">
    <property type="component" value="Unassembled WGS sequence"/>
</dbReference>
<comment type="caution">
    <text evidence="2">The sequence shown here is derived from an EMBL/GenBank/DDBJ whole genome shotgun (WGS) entry which is preliminary data.</text>
</comment>
<evidence type="ECO:0000313" key="3">
    <source>
        <dbReference type="Proteomes" id="UP000287033"/>
    </source>
</evidence>
<feature type="compositionally biased region" description="Basic residues" evidence="1">
    <location>
        <begin position="7"/>
        <end position="17"/>
    </location>
</feature>
<organism evidence="2 3">
    <name type="scientific">Chiloscyllium punctatum</name>
    <name type="common">Brownbanded bambooshark</name>
    <name type="synonym">Hemiscyllium punctatum</name>
    <dbReference type="NCBI Taxonomy" id="137246"/>
    <lineage>
        <taxon>Eukaryota</taxon>
        <taxon>Metazoa</taxon>
        <taxon>Chordata</taxon>
        <taxon>Craniata</taxon>
        <taxon>Vertebrata</taxon>
        <taxon>Chondrichthyes</taxon>
        <taxon>Elasmobranchii</taxon>
        <taxon>Galeomorphii</taxon>
        <taxon>Galeoidea</taxon>
        <taxon>Orectolobiformes</taxon>
        <taxon>Hemiscylliidae</taxon>
        <taxon>Chiloscyllium</taxon>
    </lineage>
</organism>
<feature type="region of interest" description="Disordered" evidence="1">
    <location>
        <begin position="1"/>
        <end position="24"/>
    </location>
</feature>
<evidence type="ECO:0000313" key="2">
    <source>
        <dbReference type="EMBL" id="GCC31279.1"/>
    </source>
</evidence>
<sequence length="73" mass="8217">MLNAAGRTRHPNQKRTRNMSSRVGLSTISARRRVTVQDTCVIRQAGRRHSTQGACPARQAGLLQSTWEVWLQC</sequence>
<name>A0A401SLM0_CHIPU</name>
<keyword evidence="3" id="KW-1185">Reference proteome</keyword>
<reference evidence="2 3" key="1">
    <citation type="journal article" date="2018" name="Nat. Ecol. Evol.">
        <title>Shark genomes provide insights into elasmobranch evolution and the origin of vertebrates.</title>
        <authorList>
            <person name="Hara Y"/>
            <person name="Yamaguchi K"/>
            <person name="Onimaru K"/>
            <person name="Kadota M"/>
            <person name="Koyanagi M"/>
            <person name="Keeley SD"/>
            <person name="Tatsumi K"/>
            <person name="Tanaka K"/>
            <person name="Motone F"/>
            <person name="Kageyama Y"/>
            <person name="Nozu R"/>
            <person name="Adachi N"/>
            <person name="Nishimura O"/>
            <person name="Nakagawa R"/>
            <person name="Tanegashima C"/>
            <person name="Kiyatake I"/>
            <person name="Matsumoto R"/>
            <person name="Murakumo K"/>
            <person name="Nishida K"/>
            <person name="Terakita A"/>
            <person name="Kuratani S"/>
            <person name="Sato K"/>
            <person name="Hyodo S Kuraku.S."/>
        </authorList>
    </citation>
    <scope>NUCLEOTIDE SEQUENCE [LARGE SCALE GENOMIC DNA]</scope>
</reference>
<gene>
    <name evidence="2" type="ORF">chiPu_0009736</name>
</gene>